<feature type="domain" description="Sulfatase-modifying factor enzyme-like" evidence="1">
    <location>
        <begin position="37"/>
        <end position="131"/>
    </location>
</feature>
<sequence length="138" mass="15595">MELTVADMIANGEQTIVSGGWSLLWLKPLAPGPWYRENSEKRAASVGRKKPNPWELYDMHGNVWEWTWDEFPRLDQVVSSGVSQETVAQRTDDVRVAPGGSFIDSSKWLRSASRIGYKPNHQNEHLGFRCAGPARRKG</sequence>
<dbReference type="EMBL" id="JEMB01002373">
    <property type="protein sequence ID" value="KYF81599.1"/>
    <property type="molecule type" value="Genomic_DNA"/>
</dbReference>
<dbReference type="PANTHER" id="PTHR23150:SF19">
    <property type="entry name" value="FORMYLGLYCINE-GENERATING ENZYME"/>
    <property type="match status" value="1"/>
</dbReference>
<dbReference type="GO" id="GO:0120147">
    <property type="term" value="F:formylglycine-generating oxidase activity"/>
    <property type="evidence" value="ECO:0007669"/>
    <property type="project" value="TreeGrafter"/>
</dbReference>
<organism evidence="2 3">
    <name type="scientific">Sorangium cellulosum</name>
    <name type="common">Polyangium cellulosum</name>
    <dbReference type="NCBI Taxonomy" id="56"/>
    <lineage>
        <taxon>Bacteria</taxon>
        <taxon>Pseudomonadati</taxon>
        <taxon>Myxococcota</taxon>
        <taxon>Polyangia</taxon>
        <taxon>Polyangiales</taxon>
        <taxon>Polyangiaceae</taxon>
        <taxon>Sorangium</taxon>
    </lineage>
</organism>
<dbReference type="SUPFAM" id="SSF56436">
    <property type="entry name" value="C-type lectin-like"/>
    <property type="match status" value="1"/>
</dbReference>
<dbReference type="InterPro" id="IPR016187">
    <property type="entry name" value="CTDL_fold"/>
</dbReference>
<dbReference type="Pfam" id="PF03781">
    <property type="entry name" value="FGE-sulfatase"/>
    <property type="match status" value="1"/>
</dbReference>
<dbReference type="InterPro" id="IPR005532">
    <property type="entry name" value="SUMF_dom"/>
</dbReference>
<evidence type="ECO:0000259" key="1">
    <source>
        <dbReference type="Pfam" id="PF03781"/>
    </source>
</evidence>
<dbReference type="InterPro" id="IPR051043">
    <property type="entry name" value="Sulfatase_Mod_Factor_Kinase"/>
</dbReference>
<accession>A0A150RMT8</accession>
<reference evidence="2 3" key="1">
    <citation type="submission" date="2014-02" db="EMBL/GenBank/DDBJ databases">
        <title>The small core and large imbalanced accessory genome model reveals a collaborative survival strategy of Sorangium cellulosum strains in nature.</title>
        <authorList>
            <person name="Han K."/>
            <person name="Peng R."/>
            <person name="Blom J."/>
            <person name="Li Y.-Z."/>
        </authorList>
    </citation>
    <scope>NUCLEOTIDE SEQUENCE [LARGE SCALE GENOMIC DNA]</scope>
    <source>
        <strain evidence="2 3">So0011-07</strain>
    </source>
</reference>
<evidence type="ECO:0000313" key="2">
    <source>
        <dbReference type="EMBL" id="KYF81599.1"/>
    </source>
</evidence>
<dbReference type="InterPro" id="IPR042095">
    <property type="entry name" value="SUMF_sf"/>
</dbReference>
<name>A0A150RMT8_SORCE</name>
<comment type="caution">
    <text evidence="2">The sequence shown here is derived from an EMBL/GenBank/DDBJ whole genome shotgun (WGS) entry which is preliminary data.</text>
</comment>
<gene>
    <name evidence="2" type="ORF">BE17_11825</name>
</gene>
<dbReference type="PANTHER" id="PTHR23150">
    <property type="entry name" value="SULFATASE MODIFYING FACTOR 1, 2"/>
    <property type="match status" value="1"/>
</dbReference>
<protein>
    <recommendedName>
        <fullName evidence="1">Sulfatase-modifying factor enzyme-like domain-containing protein</fullName>
    </recommendedName>
</protein>
<proteinExistence type="predicted"/>
<dbReference type="Proteomes" id="UP000075635">
    <property type="component" value="Unassembled WGS sequence"/>
</dbReference>
<dbReference type="AlphaFoldDB" id="A0A150RMT8"/>
<evidence type="ECO:0000313" key="3">
    <source>
        <dbReference type="Proteomes" id="UP000075635"/>
    </source>
</evidence>
<dbReference type="Gene3D" id="3.90.1580.10">
    <property type="entry name" value="paralog of FGE (formylglycine-generating enzyme)"/>
    <property type="match status" value="1"/>
</dbReference>